<dbReference type="EMBL" id="WXEY01000001">
    <property type="protein sequence ID" value="MZP28220.1"/>
    <property type="molecule type" value="Genomic_DNA"/>
</dbReference>
<evidence type="ECO:0000313" key="2">
    <source>
        <dbReference type="Proteomes" id="UP000463470"/>
    </source>
</evidence>
<organism evidence="1 2">
    <name type="scientific">Heliomicrobium undosum</name>
    <dbReference type="NCBI Taxonomy" id="121734"/>
    <lineage>
        <taxon>Bacteria</taxon>
        <taxon>Bacillati</taxon>
        <taxon>Bacillota</taxon>
        <taxon>Clostridia</taxon>
        <taxon>Eubacteriales</taxon>
        <taxon>Heliobacteriaceae</taxon>
        <taxon>Heliomicrobium</taxon>
    </lineage>
</organism>
<reference evidence="1 2" key="1">
    <citation type="submission" date="2020-01" db="EMBL/GenBank/DDBJ databases">
        <title>Whole-genome sequence of Heliobacterium undosum DSM 13378.</title>
        <authorList>
            <person name="Kyndt J.A."/>
            <person name="Meyer T.E."/>
        </authorList>
    </citation>
    <scope>NUCLEOTIDE SEQUENCE [LARGE SCALE GENOMIC DNA]</scope>
    <source>
        <strain evidence="1 2">DSM 13378</strain>
    </source>
</reference>
<protein>
    <submittedName>
        <fullName evidence="1">Uncharacterized protein</fullName>
    </submittedName>
</protein>
<gene>
    <name evidence="1" type="ORF">GTO91_00580</name>
</gene>
<dbReference type="AlphaFoldDB" id="A0A845L1C1"/>
<dbReference type="RefSeq" id="WP_161253270.1">
    <property type="nucleotide sequence ID" value="NZ_WXEY01000001.1"/>
</dbReference>
<comment type="caution">
    <text evidence="1">The sequence shown here is derived from an EMBL/GenBank/DDBJ whole genome shotgun (WGS) entry which is preliminary data.</text>
</comment>
<evidence type="ECO:0000313" key="1">
    <source>
        <dbReference type="EMBL" id="MZP28220.1"/>
    </source>
</evidence>
<dbReference type="Proteomes" id="UP000463470">
    <property type="component" value="Unassembled WGS sequence"/>
</dbReference>
<name>A0A845L1C1_9FIRM</name>
<proteinExistence type="predicted"/>
<dbReference type="OrthoDB" id="9871856at2"/>
<keyword evidence="2" id="KW-1185">Reference proteome</keyword>
<sequence>MIILLLGIAGLMLLVQGKSLEEASRTTKGIYVFMLVTGFYYTLIGSQMGEPLLHPTRWIGQLYMPIGERLYDWLGFVFFR</sequence>
<accession>A0A845L1C1</accession>